<dbReference type="GO" id="GO:0006508">
    <property type="term" value="P:proteolysis"/>
    <property type="evidence" value="ECO:0007669"/>
    <property type="project" value="UniProtKB-KW"/>
</dbReference>
<evidence type="ECO:0000256" key="4">
    <source>
        <dbReference type="ARBA" id="ARBA00022825"/>
    </source>
</evidence>
<dbReference type="CDD" id="cd07487">
    <property type="entry name" value="Peptidases_S8_1"/>
    <property type="match status" value="1"/>
</dbReference>
<reference evidence="9 10" key="1">
    <citation type="journal article" date="2018" name="J. Microbiol.">
        <title>Salicibibacter kimchii gen. nov., sp. nov., a moderately halophilic and alkalitolerant bacterium in the family Bacillaceae, isolated from kimchi.</title>
        <authorList>
            <person name="Jang J.Y."/>
            <person name="Oh Y.J."/>
            <person name="Lim S.K."/>
            <person name="Park H.K."/>
            <person name="Lee C."/>
            <person name="Kim J.Y."/>
            <person name="Lee M.A."/>
            <person name="Choi H.J."/>
        </authorList>
    </citation>
    <scope>NUCLEOTIDE SEQUENCE [LARGE SCALE GENOMIC DNA]</scope>
    <source>
        <strain evidence="9 10">NKC1-1</strain>
    </source>
</reference>
<dbReference type="PRINTS" id="PR00723">
    <property type="entry name" value="SUBTILISIN"/>
</dbReference>
<dbReference type="PANTHER" id="PTHR43806:SF65">
    <property type="entry name" value="SERINE PROTEASE APRX"/>
    <property type="match status" value="1"/>
</dbReference>
<dbReference type="PROSITE" id="PS00138">
    <property type="entry name" value="SUBTILASE_SER"/>
    <property type="match status" value="1"/>
</dbReference>
<evidence type="ECO:0000256" key="1">
    <source>
        <dbReference type="ARBA" id="ARBA00011073"/>
    </source>
</evidence>
<gene>
    <name evidence="9" type="ORF">DT065_16115</name>
</gene>
<feature type="active site" description="Charge relay system" evidence="5 6">
    <location>
        <position position="382"/>
    </location>
</feature>
<feature type="compositionally biased region" description="Acidic residues" evidence="7">
    <location>
        <begin position="436"/>
        <end position="447"/>
    </location>
</feature>
<dbReference type="Pfam" id="PF00082">
    <property type="entry name" value="Peptidase_S8"/>
    <property type="match status" value="1"/>
</dbReference>
<dbReference type="InterPro" id="IPR000209">
    <property type="entry name" value="Peptidase_S8/S53_dom"/>
</dbReference>
<keyword evidence="4 6" id="KW-0720">Serine protease</keyword>
<dbReference type="OrthoDB" id="9798386at2"/>
<accession>A0A345C2D6</accession>
<feature type="active site" description="Charge relay system" evidence="5 6">
    <location>
        <position position="155"/>
    </location>
</feature>
<dbReference type="RefSeq" id="WP_114375118.1">
    <property type="nucleotide sequence ID" value="NZ_CP031092.1"/>
</dbReference>
<dbReference type="AlphaFoldDB" id="A0A345C2D6"/>
<dbReference type="PROSITE" id="PS51892">
    <property type="entry name" value="SUBTILASE"/>
    <property type="match status" value="1"/>
</dbReference>
<feature type="domain" description="Peptidase S8/S53" evidence="8">
    <location>
        <begin position="146"/>
        <end position="423"/>
    </location>
</feature>
<evidence type="ECO:0000256" key="3">
    <source>
        <dbReference type="ARBA" id="ARBA00022801"/>
    </source>
</evidence>
<dbReference type="PANTHER" id="PTHR43806">
    <property type="entry name" value="PEPTIDASE S8"/>
    <property type="match status" value="1"/>
</dbReference>
<dbReference type="InterPro" id="IPR015500">
    <property type="entry name" value="Peptidase_S8_subtilisin-rel"/>
</dbReference>
<dbReference type="SUPFAM" id="SSF52743">
    <property type="entry name" value="Subtilisin-like"/>
    <property type="match status" value="1"/>
</dbReference>
<dbReference type="InterPro" id="IPR036852">
    <property type="entry name" value="Peptidase_S8/S53_dom_sf"/>
</dbReference>
<evidence type="ECO:0000256" key="7">
    <source>
        <dbReference type="SAM" id="MobiDB-lite"/>
    </source>
</evidence>
<protein>
    <submittedName>
        <fullName evidence="9">Peptidase S8</fullName>
    </submittedName>
</protein>
<dbReference type="InterPro" id="IPR050131">
    <property type="entry name" value="Peptidase_S8_subtilisin-like"/>
</dbReference>
<feature type="active site" description="Charge relay system" evidence="5 6">
    <location>
        <position position="190"/>
    </location>
</feature>
<name>A0A345C2D6_9BACI</name>
<keyword evidence="2 6" id="KW-0645">Protease</keyword>
<keyword evidence="10" id="KW-1185">Reference proteome</keyword>
<keyword evidence="3 6" id="KW-0378">Hydrolase</keyword>
<dbReference type="PROSITE" id="PS00137">
    <property type="entry name" value="SUBTILASE_HIS"/>
    <property type="match status" value="1"/>
</dbReference>
<dbReference type="InterPro" id="IPR022398">
    <property type="entry name" value="Peptidase_S8_His-AS"/>
</dbReference>
<dbReference type="GO" id="GO:0004252">
    <property type="term" value="F:serine-type endopeptidase activity"/>
    <property type="evidence" value="ECO:0007669"/>
    <property type="project" value="UniProtKB-UniRule"/>
</dbReference>
<dbReference type="EMBL" id="CP031092">
    <property type="protein sequence ID" value="AXF57367.1"/>
    <property type="molecule type" value="Genomic_DNA"/>
</dbReference>
<evidence type="ECO:0000256" key="5">
    <source>
        <dbReference type="PIRSR" id="PIRSR615500-1"/>
    </source>
</evidence>
<organism evidence="9 10">
    <name type="scientific">Salicibibacter kimchii</name>
    <dbReference type="NCBI Taxonomy" id="2099786"/>
    <lineage>
        <taxon>Bacteria</taxon>
        <taxon>Bacillati</taxon>
        <taxon>Bacillota</taxon>
        <taxon>Bacilli</taxon>
        <taxon>Bacillales</taxon>
        <taxon>Bacillaceae</taxon>
        <taxon>Salicibibacter</taxon>
    </lineage>
</organism>
<evidence type="ECO:0000256" key="2">
    <source>
        <dbReference type="ARBA" id="ARBA00022670"/>
    </source>
</evidence>
<dbReference type="Proteomes" id="UP000252100">
    <property type="component" value="Chromosome"/>
</dbReference>
<comment type="similarity">
    <text evidence="1 6">Belongs to the peptidase S8 family.</text>
</comment>
<dbReference type="InterPro" id="IPR023828">
    <property type="entry name" value="Peptidase_S8_Ser-AS"/>
</dbReference>
<proteinExistence type="inferred from homology"/>
<dbReference type="Gene3D" id="3.40.50.200">
    <property type="entry name" value="Peptidase S8/S53 domain"/>
    <property type="match status" value="1"/>
</dbReference>
<dbReference type="KEGG" id="rue:DT065_16115"/>
<feature type="region of interest" description="Disordered" evidence="7">
    <location>
        <begin position="413"/>
        <end position="447"/>
    </location>
</feature>
<evidence type="ECO:0000256" key="6">
    <source>
        <dbReference type="PROSITE-ProRule" id="PRU01240"/>
    </source>
</evidence>
<evidence type="ECO:0000259" key="8">
    <source>
        <dbReference type="Pfam" id="PF00082"/>
    </source>
</evidence>
<evidence type="ECO:0000313" key="9">
    <source>
        <dbReference type="EMBL" id="AXF57367.1"/>
    </source>
</evidence>
<feature type="region of interest" description="Disordered" evidence="7">
    <location>
        <begin position="190"/>
        <end position="212"/>
    </location>
</feature>
<evidence type="ECO:0000313" key="10">
    <source>
        <dbReference type="Proteomes" id="UP000252100"/>
    </source>
</evidence>
<sequence>MFNYATVKVARTYGPLIDRQLRRELVGAIKPLRHVPCFLHRWIDSYIRRSKAFPVLIQFKKGNSYTSGVTSLKRIEKNHANCKVKRSIPRFALQSANLTASALEDFCHNCGDIEKVYLDREFNALLDTATETTRASELQNELEATGEGVTVAIIDTGVHPSPDLMEPEQRIIGFRDFINDREDPYDDNGHGTHCAGDAAGNGQQSDGEYAGPAPDANIVGVKVLNKMGAGSLTDIIAGVDWCIENQEAYDIRILSLSLGSPAIESEDDDPVVEVVNQAWDEGMVVCVAAGNEGPSEETISSPGISEKIITVGALDEQGTPDRSDDDVAEFSSRGPTIDGHTKPDILAPGVDITSIRSANSFLDKYAKSDRINDHYISMSGTSMATPICAGVCAQLLELNSNLDPDMIKAQLREGAEDLGLEENTQGEGSLDAVQSADEEDSTNNDDG</sequence>
<feature type="region of interest" description="Disordered" evidence="7">
    <location>
        <begin position="316"/>
        <end position="342"/>
    </location>
</feature>